<feature type="compositionally biased region" description="Acidic residues" evidence="2">
    <location>
        <begin position="278"/>
        <end position="290"/>
    </location>
</feature>
<feature type="region of interest" description="Disordered" evidence="2">
    <location>
        <begin position="252"/>
        <end position="370"/>
    </location>
</feature>
<dbReference type="InterPro" id="IPR036691">
    <property type="entry name" value="Endo/exonu/phosph_ase_sf"/>
</dbReference>
<dbReference type="SUPFAM" id="SSF56219">
    <property type="entry name" value="DNase I-like"/>
    <property type="match status" value="1"/>
</dbReference>
<dbReference type="InterPro" id="IPR036875">
    <property type="entry name" value="Znf_CCHC_sf"/>
</dbReference>
<reference evidence="4" key="2">
    <citation type="submission" date="2025-05" db="UniProtKB">
        <authorList>
            <consortium name="EnsemblMetazoa"/>
        </authorList>
    </citation>
    <scope>IDENTIFICATION</scope>
    <source>
        <strain evidence="4">Foshan</strain>
    </source>
</reference>
<dbReference type="Gene3D" id="4.10.60.10">
    <property type="entry name" value="Zinc finger, CCHC-type"/>
    <property type="match status" value="1"/>
</dbReference>
<dbReference type="SUPFAM" id="SSF57756">
    <property type="entry name" value="Retrovirus zinc finger-like domains"/>
    <property type="match status" value="1"/>
</dbReference>
<sequence length="909" mass="102736">MSNGIIKNTLVFQFPEGAAGPTLVEIARFVKAFDADKRTMESSYKISDERVICIKFKTEAAMKEALLQNPELHTFQYSNGDTVQVRMTVAGGCIRYVRVFDLPPEISELDVSLVLGRYGTVKRMTRERFPAEFELDLFTGVRGIHMDIKKEIPSTLYVANRRARVYYEGLKQRCFLCKEEGHLKADCPQNKRRLPESGASGVAVSPSEKPVTSKNTYAGAVIGTTASSKISEEPQLSMVKLVSAKDDGVAQRVMDGSSLTVRVPEDRESEADSKANTEEEPDTTDELTAEDNERTNKRPLTASSKSGSDDGGVMFVTVDRSRRTRKQKRCDEDAERPNPLAVIAAAVRSDERITRSKSRRQQEERSRSRSGVKIIMCPTGRLISVVIGGLNVINVYGHSGSQHSAERDDLFQNTIAPHLNKGQQILIGGDFNCILDAVDCRGKYKPFSKGIRNLINLFQLEDLGLKNRDYTFLRLNSASRLDRFYGGKDFVQQVKKYVTMPVPFSDHHAVVLKFEVSSQNIPPAMGRGYWKINASLLADDETSEEFAQVFASLKQRRKHAVSFSEWWSYDFKNKVKSFYKSKAFEFNRAHAIKKGSCYSQLNDLMRQQSDGLDVQEKMSSVKSVLVGLEEQRLASLRNKVQPSTMLESEKLSIYQVSRVMKRGFITPQLTIETPEGYTTKQAVHDHFEKQFSKPQEQQRSAYSALNHINKQLPQNMGNNLMSPIGEQELLATIKSATRKKAPGPDGLTYEFYERHFELLKQDLLKLFNGFLDGSITIQENFSNGIIVLIFKSGNRNDLQNYRPISLLNTDYKILAKLCARRLKACKPGYVDENTAEGPTVTSYNRNRQQQTTTERRRPRFSVDHVGRDTTFEENSTVFLTRGMTNSRVGLLDTTVFDGYRNKTNLKEPK</sequence>
<dbReference type="Pfam" id="PF03372">
    <property type="entry name" value="Exo_endo_phos"/>
    <property type="match status" value="1"/>
</dbReference>
<feature type="region of interest" description="Disordered" evidence="2">
    <location>
        <begin position="188"/>
        <end position="213"/>
    </location>
</feature>
<keyword evidence="1" id="KW-0862">Zinc</keyword>
<reference evidence="5" key="1">
    <citation type="journal article" date="2015" name="Proc. Natl. Acad. Sci. U.S.A.">
        <title>Genome sequence of the Asian Tiger mosquito, Aedes albopictus, reveals insights into its biology, genetics, and evolution.</title>
        <authorList>
            <person name="Chen X.G."/>
            <person name="Jiang X."/>
            <person name="Gu J."/>
            <person name="Xu M."/>
            <person name="Wu Y."/>
            <person name="Deng Y."/>
            <person name="Zhang C."/>
            <person name="Bonizzoni M."/>
            <person name="Dermauw W."/>
            <person name="Vontas J."/>
            <person name="Armbruster P."/>
            <person name="Huang X."/>
            <person name="Yang Y."/>
            <person name="Zhang H."/>
            <person name="He W."/>
            <person name="Peng H."/>
            <person name="Liu Y."/>
            <person name="Wu K."/>
            <person name="Chen J."/>
            <person name="Lirakis M."/>
            <person name="Topalis P."/>
            <person name="Van Leeuwen T."/>
            <person name="Hall A.B."/>
            <person name="Jiang X."/>
            <person name="Thorpe C."/>
            <person name="Mueller R.L."/>
            <person name="Sun C."/>
            <person name="Waterhouse R.M."/>
            <person name="Yan G."/>
            <person name="Tu Z.J."/>
            <person name="Fang X."/>
            <person name="James A.A."/>
        </authorList>
    </citation>
    <scope>NUCLEOTIDE SEQUENCE [LARGE SCALE GENOMIC DNA]</scope>
    <source>
        <strain evidence="5">Foshan</strain>
    </source>
</reference>
<feature type="compositionally biased region" description="Basic and acidic residues" evidence="2">
    <location>
        <begin position="348"/>
        <end position="367"/>
    </location>
</feature>
<protein>
    <recommendedName>
        <fullName evidence="3">CCHC-type domain-containing protein</fullName>
    </recommendedName>
</protein>
<organism evidence="4 5">
    <name type="scientific">Aedes albopictus</name>
    <name type="common">Asian tiger mosquito</name>
    <name type="synonym">Stegomyia albopicta</name>
    <dbReference type="NCBI Taxonomy" id="7160"/>
    <lineage>
        <taxon>Eukaryota</taxon>
        <taxon>Metazoa</taxon>
        <taxon>Ecdysozoa</taxon>
        <taxon>Arthropoda</taxon>
        <taxon>Hexapoda</taxon>
        <taxon>Insecta</taxon>
        <taxon>Pterygota</taxon>
        <taxon>Neoptera</taxon>
        <taxon>Endopterygota</taxon>
        <taxon>Diptera</taxon>
        <taxon>Nematocera</taxon>
        <taxon>Culicoidea</taxon>
        <taxon>Culicidae</taxon>
        <taxon>Culicinae</taxon>
        <taxon>Aedini</taxon>
        <taxon>Aedes</taxon>
        <taxon>Stegomyia</taxon>
    </lineage>
</organism>
<evidence type="ECO:0000256" key="1">
    <source>
        <dbReference type="PROSITE-ProRule" id="PRU00047"/>
    </source>
</evidence>
<evidence type="ECO:0000313" key="4">
    <source>
        <dbReference type="EnsemblMetazoa" id="AALFPA23_004811.P5972"/>
    </source>
</evidence>
<feature type="region of interest" description="Disordered" evidence="2">
    <location>
        <begin position="836"/>
        <end position="860"/>
    </location>
</feature>
<dbReference type="Pfam" id="PF00098">
    <property type="entry name" value="zf-CCHC"/>
    <property type="match status" value="1"/>
</dbReference>
<feature type="domain" description="CCHC-type" evidence="3">
    <location>
        <begin position="173"/>
        <end position="189"/>
    </location>
</feature>
<dbReference type="RefSeq" id="XP_062713664.1">
    <property type="nucleotide sequence ID" value="XM_062857680.1"/>
</dbReference>
<dbReference type="InterPro" id="IPR005135">
    <property type="entry name" value="Endo/exonuclease/phosphatase"/>
</dbReference>
<evidence type="ECO:0000259" key="3">
    <source>
        <dbReference type="PROSITE" id="PS50158"/>
    </source>
</evidence>
<dbReference type="PANTHER" id="PTHR19446">
    <property type="entry name" value="REVERSE TRANSCRIPTASES"/>
    <property type="match status" value="1"/>
</dbReference>
<feature type="compositionally biased region" description="Basic and acidic residues" evidence="2">
    <location>
        <begin position="263"/>
        <end position="277"/>
    </location>
</feature>
<dbReference type="InterPro" id="IPR001878">
    <property type="entry name" value="Znf_CCHC"/>
</dbReference>
<dbReference type="GeneID" id="134290522"/>
<dbReference type="EnsemblMetazoa" id="AALFPA23_004811.R5972">
    <property type="protein sequence ID" value="AALFPA23_004811.P5972"/>
    <property type="gene ID" value="AALFPA23_004811"/>
</dbReference>
<proteinExistence type="predicted"/>
<dbReference type="Gene3D" id="3.60.10.10">
    <property type="entry name" value="Endonuclease/exonuclease/phosphatase"/>
    <property type="match status" value="1"/>
</dbReference>
<evidence type="ECO:0000313" key="5">
    <source>
        <dbReference type="Proteomes" id="UP000069940"/>
    </source>
</evidence>
<keyword evidence="1" id="KW-0479">Metal-binding</keyword>
<dbReference type="Proteomes" id="UP000069940">
    <property type="component" value="Unassembled WGS sequence"/>
</dbReference>
<dbReference type="SMART" id="SM00343">
    <property type="entry name" value="ZnF_C2HC"/>
    <property type="match status" value="1"/>
</dbReference>
<name>A0ABM1Y1G3_AEDAL</name>
<dbReference type="PROSITE" id="PS50158">
    <property type="entry name" value="ZF_CCHC"/>
    <property type="match status" value="1"/>
</dbReference>
<keyword evidence="5" id="KW-1185">Reference proteome</keyword>
<accession>A0ABM1Y1G3</accession>
<keyword evidence="1" id="KW-0863">Zinc-finger</keyword>
<evidence type="ECO:0000256" key="2">
    <source>
        <dbReference type="SAM" id="MobiDB-lite"/>
    </source>
</evidence>